<dbReference type="PROSITE" id="PS50206">
    <property type="entry name" value="RHODANESE_3"/>
    <property type="match status" value="1"/>
</dbReference>
<dbReference type="Proteomes" id="UP000324497">
    <property type="component" value="Chromosome"/>
</dbReference>
<sequence length="110" mass="12218">MFWDKFTSISTAQLQSKLPQHPLIVDVRQPDEYQDGHIPGAVNVPLMTVMQNPATVTSKATADQPIYVVCHSGARSRQAAKILSRQKQNVINVTGGMMQWSGKTKRGNQR</sequence>
<dbReference type="Gene3D" id="3.40.250.10">
    <property type="entry name" value="Rhodanese-like domain"/>
    <property type="match status" value="1"/>
</dbReference>
<feature type="domain" description="Rhodanese" evidence="1">
    <location>
        <begin position="18"/>
        <end position="105"/>
    </location>
</feature>
<accession>A0A3S6QXU2</accession>
<dbReference type="InterPro" id="IPR036873">
    <property type="entry name" value="Rhodanese-like_dom_sf"/>
</dbReference>
<dbReference type="Pfam" id="PF00581">
    <property type="entry name" value="Rhodanese"/>
    <property type="match status" value="1"/>
</dbReference>
<organism evidence="2 3">
    <name type="scientific">Liquorilactobacillus nagelii</name>
    <dbReference type="NCBI Taxonomy" id="82688"/>
    <lineage>
        <taxon>Bacteria</taxon>
        <taxon>Bacillati</taxon>
        <taxon>Bacillota</taxon>
        <taxon>Bacilli</taxon>
        <taxon>Lactobacillales</taxon>
        <taxon>Lactobacillaceae</taxon>
        <taxon>Liquorilactobacillus</taxon>
    </lineage>
</organism>
<dbReference type="AlphaFoldDB" id="A0A3S6QXU2"/>
<dbReference type="SUPFAM" id="SSF52821">
    <property type="entry name" value="Rhodanese/Cell cycle control phosphatase"/>
    <property type="match status" value="1"/>
</dbReference>
<dbReference type="KEGG" id="lng:BSQ50_10835"/>
<gene>
    <name evidence="2" type="ORF">BSQ50_10835</name>
</gene>
<keyword evidence="3" id="KW-1185">Reference proteome</keyword>
<evidence type="ECO:0000259" key="1">
    <source>
        <dbReference type="PROSITE" id="PS50206"/>
    </source>
</evidence>
<dbReference type="CDD" id="cd00158">
    <property type="entry name" value="RHOD"/>
    <property type="match status" value="1"/>
</dbReference>
<dbReference type="InterPro" id="IPR001307">
    <property type="entry name" value="Thiosulphate_STrfase_CS"/>
</dbReference>
<reference evidence="2 3" key="1">
    <citation type="submission" date="2016-11" db="EMBL/GenBank/DDBJ databases">
        <title>Interaction between Lactobacillus species and yeast in water kefir.</title>
        <authorList>
            <person name="Behr J."/>
            <person name="Xu D."/>
            <person name="Vogel R.F."/>
        </authorList>
    </citation>
    <scope>NUCLEOTIDE SEQUENCE [LARGE SCALE GENOMIC DNA]</scope>
    <source>
        <strain evidence="2 3">TMW 1.1827</strain>
    </source>
</reference>
<dbReference type="PANTHER" id="PTHR43031:SF1">
    <property type="entry name" value="PYRIDINE NUCLEOTIDE-DISULPHIDE OXIDOREDUCTASE"/>
    <property type="match status" value="1"/>
</dbReference>
<dbReference type="InterPro" id="IPR001763">
    <property type="entry name" value="Rhodanese-like_dom"/>
</dbReference>
<dbReference type="EMBL" id="CP018180">
    <property type="protein sequence ID" value="AUJ32992.1"/>
    <property type="molecule type" value="Genomic_DNA"/>
</dbReference>
<dbReference type="PANTHER" id="PTHR43031">
    <property type="entry name" value="FAD-DEPENDENT OXIDOREDUCTASE"/>
    <property type="match status" value="1"/>
</dbReference>
<dbReference type="GO" id="GO:0004792">
    <property type="term" value="F:thiosulfate-cyanide sulfurtransferase activity"/>
    <property type="evidence" value="ECO:0007669"/>
    <property type="project" value="InterPro"/>
</dbReference>
<protein>
    <recommendedName>
        <fullName evidence="1">Rhodanese domain-containing protein</fullName>
    </recommendedName>
</protein>
<proteinExistence type="predicted"/>
<dbReference type="SMART" id="SM00450">
    <property type="entry name" value="RHOD"/>
    <property type="match status" value="1"/>
</dbReference>
<name>A0A3S6QXU2_9LACO</name>
<evidence type="ECO:0000313" key="2">
    <source>
        <dbReference type="EMBL" id="AUJ32992.1"/>
    </source>
</evidence>
<evidence type="ECO:0000313" key="3">
    <source>
        <dbReference type="Proteomes" id="UP000324497"/>
    </source>
</evidence>
<dbReference type="PROSITE" id="PS00380">
    <property type="entry name" value="RHODANESE_1"/>
    <property type="match status" value="1"/>
</dbReference>
<dbReference type="InterPro" id="IPR050229">
    <property type="entry name" value="GlpE_sulfurtransferase"/>
</dbReference>
<dbReference type="RefSeq" id="WP_148127207.1">
    <property type="nucleotide sequence ID" value="NZ_CP018180.1"/>
</dbReference>